<organism evidence="1">
    <name type="scientific">marine sediment metagenome</name>
    <dbReference type="NCBI Taxonomy" id="412755"/>
    <lineage>
        <taxon>unclassified sequences</taxon>
        <taxon>metagenomes</taxon>
        <taxon>ecological metagenomes</taxon>
    </lineage>
</organism>
<comment type="caution">
    <text evidence="1">The sequence shown here is derived from an EMBL/GenBank/DDBJ whole genome shotgun (WGS) entry which is preliminary data.</text>
</comment>
<evidence type="ECO:0000313" key="1">
    <source>
        <dbReference type="EMBL" id="GAG86070.1"/>
    </source>
</evidence>
<dbReference type="AlphaFoldDB" id="X1ATM4"/>
<protein>
    <submittedName>
        <fullName evidence="1">Uncharacterized protein</fullName>
    </submittedName>
</protein>
<proteinExistence type="predicted"/>
<dbReference type="EMBL" id="BART01016777">
    <property type="protein sequence ID" value="GAG86070.1"/>
    <property type="molecule type" value="Genomic_DNA"/>
</dbReference>
<accession>X1ATM4</accession>
<reference evidence="1" key="1">
    <citation type="journal article" date="2014" name="Front. Microbiol.">
        <title>High frequency of phylogenetically diverse reductive dehalogenase-homologous genes in deep subseafloor sedimentary metagenomes.</title>
        <authorList>
            <person name="Kawai M."/>
            <person name="Futagami T."/>
            <person name="Toyoda A."/>
            <person name="Takaki Y."/>
            <person name="Nishi S."/>
            <person name="Hori S."/>
            <person name="Arai W."/>
            <person name="Tsubouchi T."/>
            <person name="Morono Y."/>
            <person name="Uchiyama I."/>
            <person name="Ito T."/>
            <person name="Fujiyama A."/>
            <person name="Inagaki F."/>
            <person name="Takami H."/>
        </authorList>
    </citation>
    <scope>NUCLEOTIDE SEQUENCE</scope>
    <source>
        <strain evidence="1">Expedition CK06-06</strain>
    </source>
</reference>
<gene>
    <name evidence="1" type="ORF">S01H4_32164</name>
</gene>
<name>X1ATM4_9ZZZZ</name>
<feature type="non-terminal residue" evidence="1">
    <location>
        <position position="1"/>
    </location>
</feature>
<sequence>NSRKTVFLATKSQEQISDDYELRSSEISQLQCDLERAME</sequence>